<accession>A0A5S6QWE5</accession>
<keyword evidence="7" id="KW-0229">DNA integration</keyword>
<dbReference type="GO" id="GO:0015074">
    <property type="term" value="P:DNA integration"/>
    <property type="evidence" value="ECO:0007669"/>
    <property type="project" value="UniProtKB-KW"/>
</dbReference>
<dbReference type="EC" id="2.7.7.49" evidence="1"/>
<dbReference type="InterPro" id="IPR050951">
    <property type="entry name" value="Retrovirus_Pol_polyprotein"/>
</dbReference>
<name>A0A5S6QWE5_TRIMR</name>
<dbReference type="Pfam" id="PF00665">
    <property type="entry name" value="rve"/>
    <property type="match status" value="1"/>
</dbReference>
<sequence length="432" mass="48948">MVCVAAPEAVSKEELGLLQLSDTFAARRIKILQGLDEECSEEEAEEVRTEYQLSNGILYKRNQGQGRGWLLVVPEGLGRSICISSHASKTAGHLGMSKTLAKLNQRYFWPTMRATCKQVVESCPTCQRRKIPQTKPAGYLHSVEPPNKPFQVIGLDHLGPFPRSGNGNKHVIVCIDYLSKWVEAKAVPDTSTEEVARFLLNDVVLRHGTPTKVVTDRGTAFTSTKMADILVTLGNQHGMTTAYHPQSNGLTERANRTLTGILAAYVNETHRDWDNILPFATFAMNTAKQESTKLSPFELIYGRQAVLPEESRFPWPMEKTESYKAFRERVETWRKDAKGRIIRSQRKQKVYYDRRRRQGVQFRPGELVLVRSHARKVGRSEKLLQRYSGPFQIVAKIADLNYQVAVPPSALKRRGRTKFVVHVSQMKPFRAQ</sequence>
<dbReference type="InterPro" id="IPR056924">
    <property type="entry name" value="SH3_Tf2-1"/>
</dbReference>
<proteinExistence type="predicted"/>
<dbReference type="GO" id="GO:0003887">
    <property type="term" value="F:DNA-directed DNA polymerase activity"/>
    <property type="evidence" value="ECO:0007669"/>
    <property type="project" value="UniProtKB-KW"/>
</dbReference>
<feature type="domain" description="Integrase catalytic" evidence="12">
    <location>
        <begin position="145"/>
        <end position="304"/>
    </location>
</feature>
<evidence type="ECO:0000256" key="11">
    <source>
        <dbReference type="ARBA" id="ARBA00023172"/>
    </source>
</evidence>
<evidence type="ECO:0000256" key="9">
    <source>
        <dbReference type="ARBA" id="ARBA00022932"/>
    </source>
</evidence>
<keyword evidence="5" id="KW-0378">Hydrolase</keyword>
<keyword evidence="9" id="KW-0548">Nucleotidyltransferase</keyword>
<evidence type="ECO:0000256" key="5">
    <source>
        <dbReference type="ARBA" id="ARBA00022801"/>
    </source>
</evidence>
<dbReference type="FunFam" id="1.10.340.70:FF:000001">
    <property type="entry name" value="Retrovirus-related Pol polyprotein from transposon gypsy-like Protein"/>
    <property type="match status" value="1"/>
</dbReference>
<evidence type="ECO:0000256" key="6">
    <source>
        <dbReference type="ARBA" id="ARBA00022842"/>
    </source>
</evidence>
<dbReference type="Pfam" id="PF17921">
    <property type="entry name" value="Integrase_H2C2"/>
    <property type="match status" value="1"/>
</dbReference>
<dbReference type="PANTHER" id="PTHR37984">
    <property type="entry name" value="PROTEIN CBG26694"/>
    <property type="match status" value="1"/>
</dbReference>
<dbReference type="InterPro" id="IPR012337">
    <property type="entry name" value="RNaseH-like_sf"/>
</dbReference>
<keyword evidence="8" id="KW-0695">RNA-directed DNA polymerase</keyword>
<keyword evidence="9" id="KW-0239">DNA-directed DNA polymerase</keyword>
<evidence type="ECO:0000256" key="2">
    <source>
        <dbReference type="ARBA" id="ARBA00022670"/>
    </source>
</evidence>
<dbReference type="Gene3D" id="1.10.340.70">
    <property type="match status" value="1"/>
</dbReference>
<dbReference type="GO" id="GO:0006310">
    <property type="term" value="P:DNA recombination"/>
    <property type="evidence" value="ECO:0007669"/>
    <property type="project" value="UniProtKB-KW"/>
</dbReference>
<dbReference type="AlphaFoldDB" id="A0A5S6QWE5"/>
<keyword evidence="6" id="KW-0460">Magnesium</keyword>
<keyword evidence="3" id="KW-0479">Metal-binding</keyword>
<evidence type="ECO:0000256" key="1">
    <source>
        <dbReference type="ARBA" id="ARBA00012493"/>
    </source>
</evidence>
<dbReference type="InterPro" id="IPR001584">
    <property type="entry name" value="Integrase_cat-core"/>
</dbReference>
<evidence type="ECO:0000313" key="13">
    <source>
        <dbReference type="Proteomes" id="UP000046395"/>
    </source>
</evidence>
<evidence type="ECO:0000256" key="7">
    <source>
        <dbReference type="ARBA" id="ARBA00022908"/>
    </source>
</evidence>
<dbReference type="InterPro" id="IPR036397">
    <property type="entry name" value="RNaseH_sf"/>
</dbReference>
<dbReference type="GO" id="GO:0046872">
    <property type="term" value="F:metal ion binding"/>
    <property type="evidence" value="ECO:0007669"/>
    <property type="project" value="UniProtKB-KW"/>
</dbReference>
<dbReference type="FunFam" id="3.30.420.10:FF:000032">
    <property type="entry name" value="Retrovirus-related Pol polyprotein from transposon 297-like Protein"/>
    <property type="match status" value="1"/>
</dbReference>
<dbReference type="GO" id="GO:0006508">
    <property type="term" value="P:proteolysis"/>
    <property type="evidence" value="ECO:0007669"/>
    <property type="project" value="UniProtKB-KW"/>
</dbReference>
<dbReference type="GO" id="GO:0004190">
    <property type="term" value="F:aspartic-type endopeptidase activity"/>
    <property type="evidence" value="ECO:0007669"/>
    <property type="project" value="UniProtKB-KW"/>
</dbReference>
<organism evidence="13 14">
    <name type="scientific">Trichuris muris</name>
    <name type="common">Mouse whipworm</name>
    <dbReference type="NCBI Taxonomy" id="70415"/>
    <lineage>
        <taxon>Eukaryota</taxon>
        <taxon>Metazoa</taxon>
        <taxon>Ecdysozoa</taxon>
        <taxon>Nematoda</taxon>
        <taxon>Enoplea</taxon>
        <taxon>Dorylaimia</taxon>
        <taxon>Trichinellida</taxon>
        <taxon>Trichuridae</taxon>
        <taxon>Trichuris</taxon>
    </lineage>
</organism>
<keyword evidence="2" id="KW-0645">Protease</keyword>
<evidence type="ECO:0000259" key="12">
    <source>
        <dbReference type="PROSITE" id="PS50994"/>
    </source>
</evidence>
<dbReference type="PROSITE" id="PS50994">
    <property type="entry name" value="INTEGRASE"/>
    <property type="match status" value="1"/>
</dbReference>
<protein>
    <recommendedName>
        <fullName evidence="1">RNA-directed DNA polymerase</fullName>
        <ecNumber evidence="1">2.7.7.49</ecNumber>
    </recommendedName>
</protein>
<evidence type="ECO:0000256" key="3">
    <source>
        <dbReference type="ARBA" id="ARBA00022723"/>
    </source>
</evidence>
<keyword evidence="9" id="KW-0808">Transferase</keyword>
<evidence type="ECO:0000256" key="10">
    <source>
        <dbReference type="ARBA" id="ARBA00023125"/>
    </source>
</evidence>
<keyword evidence="13" id="KW-1185">Reference proteome</keyword>
<evidence type="ECO:0000313" key="14">
    <source>
        <dbReference type="WBParaSite" id="TMUE_3000011217.1"/>
    </source>
</evidence>
<keyword evidence="10" id="KW-0238">DNA-binding</keyword>
<keyword evidence="11" id="KW-0233">DNA recombination</keyword>
<dbReference type="InterPro" id="IPR041588">
    <property type="entry name" value="Integrase_H2C2"/>
</dbReference>
<reference evidence="14" key="1">
    <citation type="submission" date="2019-12" db="UniProtKB">
        <authorList>
            <consortium name="WormBaseParasite"/>
        </authorList>
    </citation>
    <scope>IDENTIFICATION</scope>
</reference>
<dbReference type="Gene3D" id="3.30.420.10">
    <property type="entry name" value="Ribonuclease H-like superfamily/Ribonuclease H"/>
    <property type="match status" value="1"/>
</dbReference>
<dbReference type="GO" id="GO:0003677">
    <property type="term" value="F:DNA binding"/>
    <property type="evidence" value="ECO:0007669"/>
    <property type="project" value="UniProtKB-KW"/>
</dbReference>
<dbReference type="GO" id="GO:0003964">
    <property type="term" value="F:RNA-directed DNA polymerase activity"/>
    <property type="evidence" value="ECO:0007669"/>
    <property type="project" value="UniProtKB-KW"/>
</dbReference>
<dbReference type="SUPFAM" id="SSF53098">
    <property type="entry name" value="Ribonuclease H-like"/>
    <property type="match status" value="1"/>
</dbReference>
<dbReference type="PANTHER" id="PTHR37984:SF15">
    <property type="entry name" value="INTEGRASE CATALYTIC DOMAIN-CONTAINING PROTEIN"/>
    <property type="match status" value="1"/>
</dbReference>
<dbReference type="STRING" id="70415.A0A5S6QWE5"/>
<evidence type="ECO:0000256" key="4">
    <source>
        <dbReference type="ARBA" id="ARBA00022750"/>
    </source>
</evidence>
<keyword evidence="4" id="KW-0064">Aspartyl protease</keyword>
<dbReference type="Proteomes" id="UP000046395">
    <property type="component" value="Unassembled WGS sequence"/>
</dbReference>
<dbReference type="Pfam" id="PF24626">
    <property type="entry name" value="SH3_Tf2-1"/>
    <property type="match status" value="1"/>
</dbReference>
<evidence type="ECO:0000256" key="8">
    <source>
        <dbReference type="ARBA" id="ARBA00022918"/>
    </source>
</evidence>
<dbReference type="WBParaSite" id="TMUE_3000011217.1">
    <property type="protein sequence ID" value="TMUE_3000011217.1"/>
    <property type="gene ID" value="WBGene00301220"/>
</dbReference>